<reference evidence="1" key="1">
    <citation type="submission" date="2021-06" db="EMBL/GenBank/DDBJ databases">
        <authorList>
            <person name="Kallberg Y."/>
            <person name="Tangrot J."/>
            <person name="Rosling A."/>
        </authorList>
    </citation>
    <scope>NUCLEOTIDE SEQUENCE</scope>
    <source>
        <strain evidence="1">MA461A</strain>
    </source>
</reference>
<dbReference type="EMBL" id="CAJVQC010015472">
    <property type="protein sequence ID" value="CAG8667501.1"/>
    <property type="molecule type" value="Genomic_DNA"/>
</dbReference>
<feature type="non-terminal residue" evidence="1">
    <location>
        <position position="1"/>
    </location>
</feature>
<feature type="non-terminal residue" evidence="1">
    <location>
        <position position="531"/>
    </location>
</feature>
<name>A0ACA9NS90_9GLOM</name>
<protein>
    <submittedName>
        <fullName evidence="1">648_t:CDS:1</fullName>
    </submittedName>
</protein>
<accession>A0ACA9NS90</accession>
<evidence type="ECO:0000313" key="2">
    <source>
        <dbReference type="Proteomes" id="UP000789920"/>
    </source>
</evidence>
<dbReference type="Proteomes" id="UP000789920">
    <property type="component" value="Unassembled WGS sequence"/>
</dbReference>
<proteinExistence type="predicted"/>
<gene>
    <name evidence="1" type="ORF">RPERSI_LOCUS8534</name>
</gene>
<comment type="caution">
    <text evidence="1">The sequence shown here is derived from an EMBL/GenBank/DDBJ whole genome shotgun (WGS) entry which is preliminary data.</text>
</comment>
<keyword evidence="2" id="KW-1185">Reference proteome</keyword>
<evidence type="ECO:0000313" key="1">
    <source>
        <dbReference type="EMBL" id="CAG8667501.1"/>
    </source>
</evidence>
<organism evidence="1 2">
    <name type="scientific">Racocetra persica</name>
    <dbReference type="NCBI Taxonomy" id="160502"/>
    <lineage>
        <taxon>Eukaryota</taxon>
        <taxon>Fungi</taxon>
        <taxon>Fungi incertae sedis</taxon>
        <taxon>Mucoromycota</taxon>
        <taxon>Glomeromycotina</taxon>
        <taxon>Glomeromycetes</taxon>
        <taxon>Diversisporales</taxon>
        <taxon>Gigasporaceae</taxon>
        <taxon>Racocetra</taxon>
    </lineage>
</organism>
<sequence length="531" mass="59966">IGFPPQTDAKIKCDEVSTALKRHKPVGYNATKKCLESFPFNDKFATKTVDLTLHHLKSYYVFLDRAKNDPPNGFIYQPVDLEKELKSLRTRPFKSDYDFLVFNDTLDPSNNDCEVVEIEGKPALQVIIDFADHNIAYSKDRGVRFNMALAPCINIFSQQFTLREDLPETSSITYKLTCPKKNNKKPFKLERLWNITYKNGFDLFSNFCLDQNNITAFSSNDNFAPNTTTSNKKLAHARLVADDFYLLDDGNKVGVVVITEEKEFIESVLIEGFKKFKKLGVKKIILEMSNNPGGLLTVSLFLTSLLLSPEQPNSFPTDIIINNFTIPNIKDNFKHQSSDEDFYNPHFYLKFPDGDKFTSAEDFIGSLKNQRSSLYLNALTSDEKELLNNTSFPWTSNDIIIITNGFCASACALTTMFFSEIHNVKTIAVGGLLDTPMSYSTYPGGEVTSPEVIASDAGDKSPDLPGINAFTLAVREAYEFVKNGTKKNIIVKDVLEYTYKPADHRLYYDENNAKDLSLLWLKASEILNSKS</sequence>